<reference evidence="3" key="1">
    <citation type="submission" date="2014-11" db="EMBL/GenBank/DDBJ databases">
        <authorList>
            <person name="Otto D Thomas"/>
            <person name="Naeem Raeece"/>
        </authorList>
    </citation>
    <scope>NUCLEOTIDE SEQUENCE</scope>
</reference>
<sequence length="126" mass="14331">MSGRLLFIALLLSHSKDETRSNTKRGNMESTKKESDLLQKAMQAKLQKINDMRTRSIINRNRVLKAGDCIKEKVAALRTETAPEVTMSVGVMEGLLDLVETARKEAEVFEARQKEAKEMMVHLERK</sequence>
<evidence type="ECO:0000256" key="2">
    <source>
        <dbReference type="SAM" id="SignalP"/>
    </source>
</evidence>
<feature type="signal peptide" evidence="2">
    <location>
        <begin position="1"/>
        <end position="21"/>
    </location>
</feature>
<feature type="coiled-coil region" evidence="1">
    <location>
        <begin position="92"/>
        <end position="126"/>
    </location>
</feature>
<name>A0A0G4H2Y1_9ALVE</name>
<gene>
    <name evidence="3" type="ORF">Cvel_24485</name>
</gene>
<dbReference type="VEuPathDB" id="CryptoDB:Cvel_24485"/>
<organism evidence="3">
    <name type="scientific">Chromera velia CCMP2878</name>
    <dbReference type="NCBI Taxonomy" id="1169474"/>
    <lineage>
        <taxon>Eukaryota</taxon>
        <taxon>Sar</taxon>
        <taxon>Alveolata</taxon>
        <taxon>Colpodellida</taxon>
        <taxon>Chromeraceae</taxon>
        <taxon>Chromera</taxon>
    </lineage>
</organism>
<keyword evidence="2" id="KW-0732">Signal</keyword>
<proteinExistence type="predicted"/>
<keyword evidence="1" id="KW-0175">Coiled coil</keyword>
<evidence type="ECO:0000256" key="1">
    <source>
        <dbReference type="SAM" id="Coils"/>
    </source>
</evidence>
<dbReference type="EMBL" id="CDMZ01001823">
    <property type="protein sequence ID" value="CEM38040.1"/>
    <property type="molecule type" value="Genomic_DNA"/>
</dbReference>
<feature type="chain" id="PRO_5005190913" evidence="2">
    <location>
        <begin position="22"/>
        <end position="126"/>
    </location>
</feature>
<protein>
    <submittedName>
        <fullName evidence="3">Uncharacterized protein</fullName>
    </submittedName>
</protein>
<accession>A0A0G4H2Y1</accession>
<evidence type="ECO:0000313" key="3">
    <source>
        <dbReference type="EMBL" id="CEM38040.1"/>
    </source>
</evidence>
<dbReference type="AlphaFoldDB" id="A0A0G4H2Y1"/>